<reference evidence="9" key="1">
    <citation type="submission" date="2021-01" db="EMBL/GenBank/DDBJ databases">
        <title>Whole genome shotgun sequence of Actinocatenispora rupis NBRC 107355.</title>
        <authorList>
            <person name="Komaki H."/>
            <person name="Tamura T."/>
        </authorList>
    </citation>
    <scope>NUCLEOTIDE SEQUENCE</scope>
    <source>
        <strain evidence="9">NBRC 107355</strain>
    </source>
</reference>
<dbReference type="EMBL" id="BOMB01000039">
    <property type="protein sequence ID" value="GID15191.1"/>
    <property type="molecule type" value="Genomic_DNA"/>
</dbReference>
<dbReference type="AlphaFoldDB" id="A0A8J3J3K7"/>
<evidence type="ECO:0000256" key="1">
    <source>
        <dbReference type="ARBA" id="ARBA00008136"/>
    </source>
</evidence>
<dbReference type="SUPFAM" id="SSF143081">
    <property type="entry name" value="BB1717-like"/>
    <property type="match status" value="1"/>
</dbReference>
<proteinExistence type="inferred from homology"/>
<protein>
    <recommendedName>
        <fullName evidence="8">Abasic site processing protein</fullName>
        <ecNumber evidence="8">3.4.-.-</ecNumber>
    </recommendedName>
</protein>
<dbReference type="GO" id="GO:0016829">
    <property type="term" value="F:lyase activity"/>
    <property type="evidence" value="ECO:0007669"/>
    <property type="project" value="UniProtKB-KW"/>
</dbReference>
<dbReference type="Gene3D" id="3.90.1680.10">
    <property type="entry name" value="SOS response associated peptidase-like"/>
    <property type="match status" value="1"/>
</dbReference>
<evidence type="ECO:0000313" key="10">
    <source>
        <dbReference type="Proteomes" id="UP000612808"/>
    </source>
</evidence>
<keyword evidence="3" id="KW-0227">DNA damage</keyword>
<keyword evidence="10" id="KW-1185">Reference proteome</keyword>
<dbReference type="GO" id="GO:0106300">
    <property type="term" value="P:protein-DNA covalent cross-linking repair"/>
    <property type="evidence" value="ECO:0007669"/>
    <property type="project" value="InterPro"/>
</dbReference>
<dbReference type="PANTHER" id="PTHR13604">
    <property type="entry name" value="DC12-RELATED"/>
    <property type="match status" value="1"/>
</dbReference>
<dbReference type="Proteomes" id="UP000612808">
    <property type="component" value="Unassembled WGS sequence"/>
</dbReference>
<evidence type="ECO:0000256" key="8">
    <source>
        <dbReference type="RuleBase" id="RU364100"/>
    </source>
</evidence>
<dbReference type="EC" id="3.4.-.-" evidence="8"/>
<dbReference type="InterPro" id="IPR003738">
    <property type="entry name" value="SRAP"/>
</dbReference>
<dbReference type="GO" id="GO:0008233">
    <property type="term" value="F:peptidase activity"/>
    <property type="evidence" value="ECO:0007669"/>
    <property type="project" value="UniProtKB-KW"/>
</dbReference>
<dbReference type="Pfam" id="PF02586">
    <property type="entry name" value="SRAP"/>
    <property type="match status" value="1"/>
</dbReference>
<evidence type="ECO:0000256" key="6">
    <source>
        <dbReference type="ARBA" id="ARBA00023125"/>
    </source>
</evidence>
<keyword evidence="4 8" id="KW-0378">Hydrolase</keyword>
<keyword evidence="5" id="KW-0190">Covalent protein-DNA linkage</keyword>
<name>A0A8J3J3K7_9ACTN</name>
<dbReference type="PANTHER" id="PTHR13604:SF0">
    <property type="entry name" value="ABASIC SITE PROCESSING PROTEIN HMCES"/>
    <property type="match status" value="1"/>
</dbReference>
<comment type="caution">
    <text evidence="9">The sequence shown here is derived from an EMBL/GenBank/DDBJ whole genome shotgun (WGS) entry which is preliminary data.</text>
</comment>
<accession>A0A8J3J3K7</accession>
<keyword evidence="6" id="KW-0238">DNA-binding</keyword>
<organism evidence="9 10">
    <name type="scientific">Actinocatenispora rupis</name>
    <dbReference type="NCBI Taxonomy" id="519421"/>
    <lineage>
        <taxon>Bacteria</taxon>
        <taxon>Bacillati</taxon>
        <taxon>Actinomycetota</taxon>
        <taxon>Actinomycetes</taxon>
        <taxon>Micromonosporales</taxon>
        <taxon>Micromonosporaceae</taxon>
        <taxon>Actinocatenispora</taxon>
    </lineage>
</organism>
<evidence type="ECO:0000313" key="9">
    <source>
        <dbReference type="EMBL" id="GID15191.1"/>
    </source>
</evidence>
<dbReference type="GO" id="GO:0006508">
    <property type="term" value="P:proteolysis"/>
    <property type="evidence" value="ECO:0007669"/>
    <property type="project" value="UniProtKB-KW"/>
</dbReference>
<dbReference type="InterPro" id="IPR036590">
    <property type="entry name" value="SRAP-like"/>
</dbReference>
<comment type="similarity">
    <text evidence="1 8">Belongs to the SOS response-associated peptidase family.</text>
</comment>
<dbReference type="GO" id="GO:0003697">
    <property type="term" value="F:single-stranded DNA binding"/>
    <property type="evidence" value="ECO:0007669"/>
    <property type="project" value="InterPro"/>
</dbReference>
<keyword evidence="7" id="KW-0456">Lyase</keyword>
<evidence type="ECO:0000256" key="4">
    <source>
        <dbReference type="ARBA" id="ARBA00022801"/>
    </source>
</evidence>
<keyword evidence="2 8" id="KW-0645">Protease</keyword>
<gene>
    <name evidence="9" type="ORF">Aru02nite_60800</name>
</gene>
<dbReference type="RefSeq" id="WP_203663374.1">
    <property type="nucleotide sequence ID" value="NZ_BAAAZM010000035.1"/>
</dbReference>
<evidence type="ECO:0000256" key="7">
    <source>
        <dbReference type="ARBA" id="ARBA00023239"/>
    </source>
</evidence>
<evidence type="ECO:0000256" key="2">
    <source>
        <dbReference type="ARBA" id="ARBA00022670"/>
    </source>
</evidence>
<evidence type="ECO:0000256" key="3">
    <source>
        <dbReference type="ARBA" id="ARBA00022763"/>
    </source>
</evidence>
<sequence length="216" mass="23699">MCGRYASTRSAGQLATFFDAADDTGGALVPTEELRPTDAVPIVRRRTGEGRAVVAVRWGLLPPWAPDRRSAARMINARAETLAETRAYRVPFARRRCLVPADAWYEWRRAEELPRPLKHELAAADGRPLAFAGLYEDGSDRFPPTCTIVTTAALGRLRDVHDRMPLVLAPHRWAEWLDCAGPADPDLLAPPEDALVAGLSVRPVGPPAPYVTPTLF</sequence>
<evidence type="ECO:0000256" key="5">
    <source>
        <dbReference type="ARBA" id="ARBA00023124"/>
    </source>
</evidence>